<dbReference type="SUPFAM" id="SSF46689">
    <property type="entry name" value="Homeodomain-like"/>
    <property type="match status" value="1"/>
</dbReference>
<accession>A0A1S1LW08</accession>
<evidence type="ECO:0000313" key="8">
    <source>
        <dbReference type="Proteomes" id="UP000180043"/>
    </source>
</evidence>
<evidence type="ECO:0000313" key="7">
    <source>
        <dbReference type="EMBL" id="OHU58323.1"/>
    </source>
</evidence>
<feature type="DNA-binding region" description="H-T-H motif" evidence="5">
    <location>
        <begin position="28"/>
        <end position="47"/>
    </location>
</feature>
<dbReference type="GO" id="GO:0003700">
    <property type="term" value="F:DNA-binding transcription factor activity"/>
    <property type="evidence" value="ECO:0007669"/>
    <property type="project" value="TreeGrafter"/>
</dbReference>
<dbReference type="RefSeq" id="WP_057969578.1">
    <property type="nucleotide sequence ID" value="NZ_MLII01000030.1"/>
</dbReference>
<dbReference type="Pfam" id="PF00440">
    <property type="entry name" value="TetR_N"/>
    <property type="match status" value="1"/>
</dbReference>
<dbReference type="PROSITE" id="PS50977">
    <property type="entry name" value="HTH_TETR_2"/>
    <property type="match status" value="1"/>
</dbReference>
<evidence type="ECO:0000256" key="5">
    <source>
        <dbReference type="PROSITE-ProRule" id="PRU00335"/>
    </source>
</evidence>
<dbReference type="EMBL" id="MLIQ01000013">
    <property type="protein sequence ID" value="OHU58323.1"/>
    <property type="molecule type" value="Genomic_DNA"/>
</dbReference>
<evidence type="ECO:0000256" key="3">
    <source>
        <dbReference type="ARBA" id="ARBA00023125"/>
    </source>
</evidence>
<dbReference type="Pfam" id="PF13977">
    <property type="entry name" value="TetR_C_6"/>
    <property type="match status" value="1"/>
</dbReference>
<keyword evidence="2" id="KW-0805">Transcription regulation</keyword>
<proteinExistence type="predicted"/>
<evidence type="ECO:0000256" key="1">
    <source>
        <dbReference type="ARBA" id="ARBA00022491"/>
    </source>
</evidence>
<dbReference type="PANTHER" id="PTHR30055">
    <property type="entry name" value="HTH-TYPE TRANSCRIPTIONAL REGULATOR RUTR"/>
    <property type="match status" value="1"/>
</dbReference>
<evidence type="ECO:0000259" key="6">
    <source>
        <dbReference type="PROSITE" id="PS50977"/>
    </source>
</evidence>
<dbReference type="SUPFAM" id="SSF48498">
    <property type="entry name" value="Tetracyclin repressor-like, C-terminal domain"/>
    <property type="match status" value="1"/>
</dbReference>
<feature type="domain" description="HTH tetR-type" evidence="6">
    <location>
        <begin position="5"/>
        <end position="65"/>
    </location>
</feature>
<organism evidence="7 8">
    <name type="scientific">Mycobacteroides chelonae</name>
    <name type="common">Mycobacterium chelonae</name>
    <dbReference type="NCBI Taxonomy" id="1774"/>
    <lineage>
        <taxon>Bacteria</taxon>
        <taxon>Bacillati</taxon>
        <taxon>Actinomycetota</taxon>
        <taxon>Actinomycetes</taxon>
        <taxon>Mycobacteriales</taxon>
        <taxon>Mycobacteriaceae</taxon>
        <taxon>Mycobacteroides</taxon>
    </lineage>
</organism>
<dbReference type="PRINTS" id="PR00455">
    <property type="entry name" value="HTHTETR"/>
</dbReference>
<evidence type="ECO:0000256" key="2">
    <source>
        <dbReference type="ARBA" id="ARBA00023015"/>
    </source>
</evidence>
<dbReference type="GO" id="GO:0000976">
    <property type="term" value="F:transcription cis-regulatory region binding"/>
    <property type="evidence" value="ECO:0007669"/>
    <property type="project" value="TreeGrafter"/>
</dbReference>
<dbReference type="InterPro" id="IPR036271">
    <property type="entry name" value="Tet_transcr_reg_TetR-rel_C_sf"/>
</dbReference>
<dbReference type="InterPro" id="IPR039538">
    <property type="entry name" value="BetI_C"/>
</dbReference>
<gene>
    <name evidence="7" type="ORF">BKG82_12140</name>
</gene>
<sequence>MQDSATVRDKLLQGAVDCLQERGYGNTSSRDIAKAAGANLASINYHFGSKEALLNDALGLCFATWNQRVQQAFDQSTATSPYEQIRAVLAATVDSFEQIRPAVQACIESYAPALRSQDLRERLASGYAEVRQHSVDLARAALAGTDIEPPESLPTIVTVLMAIIDGLMIQWISDPDAVPRSGEILEAIAAIGTVVPASDKAS</sequence>
<evidence type="ECO:0000256" key="4">
    <source>
        <dbReference type="ARBA" id="ARBA00023163"/>
    </source>
</evidence>
<dbReference type="Gene3D" id="1.10.357.10">
    <property type="entry name" value="Tetracycline Repressor, domain 2"/>
    <property type="match status" value="1"/>
</dbReference>
<reference evidence="7 8" key="1">
    <citation type="submission" date="2016-10" db="EMBL/GenBank/DDBJ databases">
        <title>Evaluation of Human, Veterinary and Environmental Mycobacterium chelonae Isolates by Core Genome Phylogenomic Analysis, Targeted Gene Comparison, and Anti-microbial Susceptibility Patterns: A Tale of Mistaken Identities.</title>
        <authorList>
            <person name="Fogelson S.B."/>
            <person name="Camus A.C."/>
            <person name="Lorenz W."/>
            <person name="Vasireddy R."/>
            <person name="Vasireddy S."/>
            <person name="Smith T."/>
            <person name="Brown-Elliott B.A."/>
            <person name="Wallace R.J.Jr."/>
            <person name="Hasan N.A."/>
            <person name="Reischl U."/>
            <person name="Sanchez S."/>
        </authorList>
    </citation>
    <scope>NUCLEOTIDE SEQUENCE [LARGE SCALE GENOMIC DNA]</scope>
    <source>
        <strain evidence="7 8">15515</strain>
    </source>
</reference>
<dbReference type="InterPro" id="IPR050109">
    <property type="entry name" value="HTH-type_TetR-like_transc_reg"/>
</dbReference>
<name>A0A1S1LW08_MYCCH</name>
<keyword evidence="1" id="KW-0678">Repressor</keyword>
<keyword evidence="3 5" id="KW-0238">DNA-binding</keyword>
<comment type="caution">
    <text evidence="7">The sequence shown here is derived from an EMBL/GenBank/DDBJ whole genome shotgun (WGS) entry which is preliminary data.</text>
</comment>
<keyword evidence="4" id="KW-0804">Transcription</keyword>
<dbReference type="AlphaFoldDB" id="A0A1S1LW08"/>
<dbReference type="Proteomes" id="UP000180043">
    <property type="component" value="Unassembled WGS sequence"/>
</dbReference>
<dbReference type="PANTHER" id="PTHR30055:SF219">
    <property type="entry name" value="TRANSCRIPTIONAL REGULATORY PROTEIN"/>
    <property type="match status" value="1"/>
</dbReference>
<dbReference type="InterPro" id="IPR009057">
    <property type="entry name" value="Homeodomain-like_sf"/>
</dbReference>
<dbReference type="InterPro" id="IPR001647">
    <property type="entry name" value="HTH_TetR"/>
</dbReference>
<protein>
    <submittedName>
        <fullName evidence="7">TetR family transcriptional regulator</fullName>
    </submittedName>
</protein>